<dbReference type="Gene3D" id="1.10.287.80">
    <property type="entry name" value="ATP synthase, gamma subunit, helix hairpin domain"/>
    <property type="match status" value="1"/>
</dbReference>
<evidence type="ECO:0000256" key="8">
    <source>
        <dbReference type="ARBA" id="ARBA00023310"/>
    </source>
</evidence>
<dbReference type="EMBL" id="QGKW02000276">
    <property type="protein sequence ID" value="KAF2607119.1"/>
    <property type="molecule type" value="Genomic_DNA"/>
</dbReference>
<dbReference type="SUPFAM" id="SSF52943">
    <property type="entry name" value="ATP synthase (F1-ATPase), gamma subunit"/>
    <property type="match status" value="1"/>
</dbReference>
<comment type="caution">
    <text evidence="9">The sequence shown here is derived from an EMBL/GenBank/DDBJ whole genome shotgun (WGS) entry which is preliminary data.</text>
</comment>
<evidence type="ECO:0000313" key="10">
    <source>
        <dbReference type="Proteomes" id="UP000712281"/>
    </source>
</evidence>
<name>A0A8S9LM97_BRACR</name>
<dbReference type="AlphaFoldDB" id="A0A8S9LM97"/>
<evidence type="ECO:0000313" key="9">
    <source>
        <dbReference type="EMBL" id="KAF2607119.1"/>
    </source>
</evidence>
<evidence type="ECO:0000256" key="5">
    <source>
        <dbReference type="ARBA" id="ARBA00023065"/>
    </source>
</evidence>
<comment type="similarity">
    <text evidence="2">Belongs to the ATPase gamma chain family.</text>
</comment>
<accession>A0A8S9LM97</accession>
<evidence type="ECO:0000256" key="1">
    <source>
        <dbReference type="ARBA" id="ARBA00004170"/>
    </source>
</evidence>
<evidence type="ECO:0000256" key="6">
    <source>
        <dbReference type="ARBA" id="ARBA00023136"/>
    </source>
</evidence>
<evidence type="ECO:0000256" key="2">
    <source>
        <dbReference type="ARBA" id="ARBA00007681"/>
    </source>
</evidence>
<organism evidence="9 10">
    <name type="scientific">Brassica cretica</name>
    <name type="common">Mustard</name>
    <dbReference type="NCBI Taxonomy" id="69181"/>
    <lineage>
        <taxon>Eukaryota</taxon>
        <taxon>Viridiplantae</taxon>
        <taxon>Streptophyta</taxon>
        <taxon>Embryophyta</taxon>
        <taxon>Tracheophyta</taxon>
        <taxon>Spermatophyta</taxon>
        <taxon>Magnoliopsida</taxon>
        <taxon>eudicotyledons</taxon>
        <taxon>Gunneridae</taxon>
        <taxon>Pentapetalae</taxon>
        <taxon>rosids</taxon>
        <taxon>malvids</taxon>
        <taxon>Brassicales</taxon>
        <taxon>Brassicaceae</taxon>
        <taxon>Brassiceae</taxon>
        <taxon>Brassica</taxon>
    </lineage>
</organism>
<reference evidence="9" key="1">
    <citation type="submission" date="2019-12" db="EMBL/GenBank/DDBJ databases">
        <title>Genome sequencing and annotation of Brassica cretica.</title>
        <authorList>
            <person name="Studholme D.J."/>
            <person name="Sarris P.F."/>
        </authorList>
    </citation>
    <scope>NUCLEOTIDE SEQUENCE</scope>
    <source>
        <strain evidence="9">PFS-001/15</strain>
        <tissue evidence="9">Leaf</tissue>
    </source>
</reference>
<sequence>MEPRVFTCTNSTGEVEYTGGDVQTIECKLEALFRSLSDEFGDGLHREKVWYKLPFEDHEDRNKLSHCGGADFVRMSESGKWTGVDDDGCHSLLRTSKVETNALFVQLVSLRTSKLSFAPPRLKQSLVFVVEGAVAQAKTSTSSRSNHYLRLKLRSFILISSKTTQYQYNLGRSGKTTTTAFVKGGLSTVQSAAPPFNRRLFRLIGVSSVQSTSPPFNRPLLRAIDGGGRWSSILLDSSCAMKTVKNIPKITKAMKMVDASKLIAVQGRSECCVIVGEKA</sequence>
<protein>
    <submittedName>
        <fullName evidence="9">Uncharacterized protein</fullName>
    </submittedName>
</protein>
<dbReference type="InterPro" id="IPR035968">
    <property type="entry name" value="ATP_synth_F1_ATPase_gsu"/>
</dbReference>
<keyword evidence="3" id="KW-0813">Transport</keyword>
<comment type="subcellular location">
    <subcellularLocation>
        <location evidence="1">Membrane</location>
        <topology evidence="1">Peripheral membrane protein</topology>
    </subcellularLocation>
</comment>
<evidence type="ECO:0000256" key="4">
    <source>
        <dbReference type="ARBA" id="ARBA00022781"/>
    </source>
</evidence>
<keyword evidence="8" id="KW-0066">ATP synthesis</keyword>
<keyword evidence="7" id="KW-0139">CF(1)</keyword>
<dbReference type="Proteomes" id="UP000712281">
    <property type="component" value="Unassembled WGS sequence"/>
</dbReference>
<gene>
    <name evidence="9" type="ORF">F2Q68_00044703</name>
</gene>
<keyword evidence="5" id="KW-0406">Ion transport</keyword>
<keyword evidence="4" id="KW-0375">Hydrogen ion transport</keyword>
<evidence type="ECO:0000256" key="3">
    <source>
        <dbReference type="ARBA" id="ARBA00022448"/>
    </source>
</evidence>
<proteinExistence type="inferred from homology"/>
<dbReference type="GO" id="GO:0046933">
    <property type="term" value="F:proton-transporting ATP synthase activity, rotational mechanism"/>
    <property type="evidence" value="ECO:0007669"/>
    <property type="project" value="InterPro"/>
</dbReference>
<keyword evidence="6" id="KW-0472">Membrane</keyword>
<evidence type="ECO:0000256" key="7">
    <source>
        <dbReference type="ARBA" id="ARBA00023196"/>
    </source>
</evidence>
<dbReference type="GO" id="GO:0045259">
    <property type="term" value="C:proton-transporting ATP synthase complex"/>
    <property type="evidence" value="ECO:0007669"/>
    <property type="project" value="UniProtKB-KW"/>
</dbReference>